<reference evidence="4 5" key="1">
    <citation type="submission" date="2018-07" db="EMBL/GenBank/DDBJ databases">
        <title>Genomic Encyclopedia of Type Strains, Phase IV (KMG-IV): sequencing the most valuable type-strain genomes for metagenomic binning, comparative biology and taxonomic classification.</title>
        <authorList>
            <person name="Goeker M."/>
        </authorList>
    </citation>
    <scope>NUCLEOTIDE SEQUENCE [LARGE SCALE GENOMIC DNA]</scope>
    <source>
        <strain evidence="4 5">DSM 44952</strain>
    </source>
</reference>
<dbReference type="InterPro" id="IPR002347">
    <property type="entry name" value="SDR_fam"/>
</dbReference>
<keyword evidence="5" id="KW-1185">Reference proteome</keyword>
<comment type="caution">
    <text evidence="4">The sequence shown here is derived from an EMBL/GenBank/DDBJ whole genome shotgun (WGS) entry which is preliminary data.</text>
</comment>
<dbReference type="Gene3D" id="3.40.50.720">
    <property type="entry name" value="NAD(P)-binding Rossmann-like Domain"/>
    <property type="match status" value="1"/>
</dbReference>
<evidence type="ECO:0000313" key="4">
    <source>
        <dbReference type="EMBL" id="RDI48190.1"/>
    </source>
</evidence>
<proteinExistence type="inferred from homology"/>
<dbReference type="Pfam" id="PF00106">
    <property type="entry name" value="adh_short"/>
    <property type="match status" value="1"/>
</dbReference>
<evidence type="ECO:0000256" key="3">
    <source>
        <dbReference type="SAM" id="MobiDB-lite"/>
    </source>
</evidence>
<dbReference type="PRINTS" id="PR00080">
    <property type="entry name" value="SDRFAMILY"/>
</dbReference>
<dbReference type="Proteomes" id="UP000255355">
    <property type="component" value="Unassembled WGS sequence"/>
</dbReference>
<feature type="region of interest" description="Disordered" evidence="3">
    <location>
        <begin position="261"/>
        <end position="320"/>
    </location>
</feature>
<dbReference type="InterPro" id="IPR020904">
    <property type="entry name" value="Sc_DH/Rdtase_CS"/>
</dbReference>
<dbReference type="STRING" id="1210089.GCA_001613165_05843"/>
<dbReference type="EMBL" id="QQAZ01000008">
    <property type="protein sequence ID" value="RDI48190.1"/>
    <property type="molecule type" value="Genomic_DNA"/>
</dbReference>
<sequence>MPTGDNRRVCLLTGAGGRLGDAFCRAFYTRYDIVAVCRTRVPAAPSQDEWFIDPLEPSTPLPENASRIHVVRADLTREGEVERVVDLALAKFGTVDLLVNNAAHTRMQPHGLVDGDSALDEFDPHFALNVGVPLRLSTRLAQRCWMHGDTENRERNRNIVNVSSISGSEVYPGGQAMYSASKAALNQLTRHLAAEFAEFGVRANAIAPNSFPALVPTEQVAASIAELDAGAMTGGIYSVGVPERTGVSGNGIADSISIDGAVAGGPRGSTQDSATQLDPMSQRGAAGPEAPAMHGGRAMTGTAAAPPTGSGRHARPEPPV</sequence>
<organism evidence="4 5">
    <name type="scientific">Nocardia mexicana</name>
    <dbReference type="NCBI Taxonomy" id="279262"/>
    <lineage>
        <taxon>Bacteria</taxon>
        <taxon>Bacillati</taxon>
        <taxon>Actinomycetota</taxon>
        <taxon>Actinomycetes</taxon>
        <taxon>Mycobacteriales</taxon>
        <taxon>Nocardiaceae</taxon>
        <taxon>Nocardia</taxon>
    </lineage>
</organism>
<accession>A0A370GY53</accession>
<dbReference type="InterPro" id="IPR036291">
    <property type="entry name" value="NAD(P)-bd_dom_sf"/>
</dbReference>
<feature type="compositionally biased region" description="Low complexity" evidence="3">
    <location>
        <begin position="292"/>
        <end position="311"/>
    </location>
</feature>
<dbReference type="PRINTS" id="PR00081">
    <property type="entry name" value="GDHRDH"/>
</dbReference>
<dbReference type="CDD" id="cd05233">
    <property type="entry name" value="SDR_c"/>
    <property type="match status" value="1"/>
</dbReference>
<evidence type="ECO:0000313" key="5">
    <source>
        <dbReference type="Proteomes" id="UP000255355"/>
    </source>
</evidence>
<evidence type="ECO:0000256" key="2">
    <source>
        <dbReference type="RuleBase" id="RU000363"/>
    </source>
</evidence>
<dbReference type="GO" id="GO:0016616">
    <property type="term" value="F:oxidoreductase activity, acting on the CH-OH group of donors, NAD or NADP as acceptor"/>
    <property type="evidence" value="ECO:0007669"/>
    <property type="project" value="TreeGrafter"/>
</dbReference>
<dbReference type="PROSITE" id="PS00061">
    <property type="entry name" value="ADH_SHORT"/>
    <property type="match status" value="1"/>
</dbReference>
<dbReference type="PANTHER" id="PTHR42760">
    <property type="entry name" value="SHORT-CHAIN DEHYDROGENASES/REDUCTASES FAMILY MEMBER"/>
    <property type="match status" value="1"/>
</dbReference>
<dbReference type="SUPFAM" id="SSF51735">
    <property type="entry name" value="NAD(P)-binding Rossmann-fold domains"/>
    <property type="match status" value="1"/>
</dbReference>
<feature type="compositionally biased region" description="Polar residues" evidence="3">
    <location>
        <begin position="268"/>
        <end position="279"/>
    </location>
</feature>
<evidence type="ECO:0000256" key="1">
    <source>
        <dbReference type="ARBA" id="ARBA00006484"/>
    </source>
</evidence>
<name>A0A370GY53_9NOCA</name>
<dbReference type="RefSeq" id="WP_246011465.1">
    <property type="nucleotide sequence ID" value="NZ_QQAZ01000008.1"/>
</dbReference>
<protein>
    <submittedName>
        <fullName evidence="4">NAD(P)-dependent dehydrogenase (Short-subunit alcohol dehydrogenase family)</fullName>
    </submittedName>
</protein>
<comment type="similarity">
    <text evidence="1 2">Belongs to the short-chain dehydrogenases/reductases (SDR) family.</text>
</comment>
<dbReference type="AlphaFoldDB" id="A0A370GY53"/>
<gene>
    <name evidence="4" type="ORF">DFR68_10818</name>
</gene>